<dbReference type="EMBL" id="MH929319">
    <property type="protein sequence ID" value="AYP28386.1"/>
    <property type="molecule type" value="Genomic_DNA"/>
</dbReference>
<reference evidence="1 2" key="1">
    <citation type="submission" date="2018-09" db="EMBL/GenBank/DDBJ databases">
        <authorList>
            <person name="Day A."/>
            <person name="Monson R.E."/>
            <person name="Salmond G.P.C."/>
        </authorList>
    </citation>
    <scope>NUCLEOTIDE SEQUENCE [LARGE SCALE GENOMIC DNA]</scope>
</reference>
<proteinExistence type="predicted"/>
<protein>
    <submittedName>
        <fullName evidence="1">Uncharacterized protein</fullName>
    </submittedName>
</protein>
<keyword evidence="2" id="KW-1185">Reference proteome</keyword>
<evidence type="ECO:0000313" key="2">
    <source>
        <dbReference type="Proteomes" id="UP000269553"/>
    </source>
</evidence>
<dbReference type="Proteomes" id="UP000269553">
    <property type="component" value="Segment"/>
</dbReference>
<evidence type="ECO:0000313" key="1">
    <source>
        <dbReference type="EMBL" id="AYP28386.1"/>
    </source>
</evidence>
<accession>A0A3G2YS89</accession>
<organism evidence="1 2">
    <name type="scientific">Serratia phage vB_SmaA_3M</name>
    <dbReference type="NCBI Taxonomy" id="2419930"/>
    <lineage>
        <taxon>Viruses</taxon>
        <taxon>Duplodnaviria</taxon>
        <taxon>Heunggongvirae</taxon>
        <taxon>Uroviricota</taxon>
        <taxon>Caudoviricetes</taxon>
        <taxon>Pantevenvirales</taxon>
        <taxon>Ackermannviridae</taxon>
        <taxon>Miltonvirus</taxon>
        <taxon>Miltonvirus 3M</taxon>
    </lineage>
</organism>
<name>A0A3G2YS89_9CAUD</name>
<sequence>MSKINHAHAAVFDAFVPTVAFQFTKEDHESACETDAELDRHINVLLAETKGDLTLYISATVNRMWLFEGDNVVLYVDDFQWDEGGAEYNGTLIANAYSNGFTKYLWS</sequence>
<gene>
    <name evidence="1" type="ORF">3M_130</name>
</gene>